<dbReference type="HOGENOM" id="CLU_180627_0_0_7"/>
<dbReference type="KEGG" id="das:Daes_3037"/>
<dbReference type="Proteomes" id="UP000002191">
    <property type="component" value="Chromosome"/>
</dbReference>
<dbReference type="STRING" id="643562.Daes_3037"/>
<protein>
    <submittedName>
        <fullName evidence="1">Uncharacterized protein</fullName>
    </submittedName>
</protein>
<reference evidence="1 2" key="2">
    <citation type="journal article" date="2014" name="Genome Announc.">
        <title>Complete Genome Sequence of the Subsurface, Mesophilic Sulfate-Reducing Bacterium Desulfovibrio aespoeensis Aspo-2.</title>
        <authorList>
            <person name="Pedersen K."/>
            <person name="Bengtsson A."/>
            <person name="Edlund J."/>
            <person name="Rabe L."/>
            <person name="Hazen T."/>
            <person name="Chakraborty R."/>
            <person name="Goodwin L."/>
            <person name="Shapiro N."/>
        </authorList>
    </citation>
    <scope>NUCLEOTIDE SEQUENCE [LARGE SCALE GENOMIC DNA]</scope>
    <source>
        <strain evidence="2">ATCC 700646 / DSM 10631 / Aspo-2</strain>
    </source>
</reference>
<reference evidence="2" key="1">
    <citation type="submission" date="2010-12" db="EMBL/GenBank/DDBJ databases">
        <title>Complete sequence of Desulfovibrio aespoeensis Aspo-2.</title>
        <authorList>
            <consortium name="US DOE Joint Genome Institute"/>
            <person name="Lucas S."/>
            <person name="Copeland A."/>
            <person name="Lapidus A."/>
            <person name="Cheng J.-F."/>
            <person name="Goodwin L."/>
            <person name="Pitluck S."/>
            <person name="Chertkov O."/>
            <person name="Misra M."/>
            <person name="Detter J.C."/>
            <person name="Han C."/>
            <person name="Tapia R."/>
            <person name="Land M."/>
            <person name="Hauser L."/>
            <person name="Kyrpides N."/>
            <person name="Ivanova N."/>
            <person name="Ovchinnikova G."/>
            <person name="Pedersen K."/>
            <person name="Jagevall S."/>
            <person name="Hazen T."/>
            <person name="Woyke T."/>
        </authorList>
    </citation>
    <scope>NUCLEOTIDE SEQUENCE [LARGE SCALE GENOMIC DNA]</scope>
    <source>
        <strain evidence="2">ATCC 700646 / DSM 10631 / Aspo-2</strain>
    </source>
</reference>
<dbReference type="EMBL" id="CP002431">
    <property type="protein sequence ID" value="ADU64030.1"/>
    <property type="molecule type" value="Genomic_DNA"/>
</dbReference>
<proteinExistence type="predicted"/>
<evidence type="ECO:0000313" key="1">
    <source>
        <dbReference type="EMBL" id="ADU64030.1"/>
    </source>
</evidence>
<keyword evidence="2" id="KW-1185">Reference proteome</keyword>
<name>E6VZF8_PSEA9</name>
<dbReference type="AlphaFoldDB" id="E6VZF8"/>
<organism evidence="1 2">
    <name type="scientific">Pseudodesulfovibrio aespoeensis (strain ATCC 700646 / DSM 10631 / Aspo-2)</name>
    <name type="common">Desulfovibrio aespoeensis</name>
    <dbReference type="NCBI Taxonomy" id="643562"/>
    <lineage>
        <taxon>Bacteria</taxon>
        <taxon>Pseudomonadati</taxon>
        <taxon>Thermodesulfobacteriota</taxon>
        <taxon>Desulfovibrionia</taxon>
        <taxon>Desulfovibrionales</taxon>
        <taxon>Desulfovibrionaceae</taxon>
    </lineage>
</organism>
<sequence length="100" mass="11505">MTHADESRSDNPRLSEDIPTLQAEIASLTQEREKTIQTIRALMAAERPKEGIYHNAEIFELQRDKLRLDVDIQFRVNKINRINLGIDGLSPSEPRDGFLF</sequence>
<dbReference type="OrthoDB" id="5459991at2"/>
<dbReference type="eggNOG" id="ENOG502ZTA7">
    <property type="taxonomic scope" value="Bacteria"/>
</dbReference>
<dbReference type="RefSeq" id="WP_013515931.1">
    <property type="nucleotide sequence ID" value="NC_014844.1"/>
</dbReference>
<gene>
    <name evidence="1" type="ordered locus">Daes_3037</name>
</gene>
<evidence type="ECO:0000313" key="2">
    <source>
        <dbReference type="Proteomes" id="UP000002191"/>
    </source>
</evidence>
<accession>E6VZF8</accession>